<dbReference type="InterPro" id="IPR011990">
    <property type="entry name" value="TPR-like_helical_dom_sf"/>
</dbReference>
<evidence type="ECO:0000259" key="2">
    <source>
        <dbReference type="Pfam" id="PF01464"/>
    </source>
</evidence>
<dbReference type="Pfam" id="PF01464">
    <property type="entry name" value="SLT"/>
    <property type="match status" value="1"/>
</dbReference>
<comment type="caution">
    <text evidence="3">The sequence shown here is derived from an EMBL/GenBank/DDBJ whole genome shotgun (WGS) entry which is preliminary data.</text>
</comment>
<feature type="domain" description="Transglycosylase SLT" evidence="2">
    <location>
        <begin position="176"/>
        <end position="271"/>
    </location>
</feature>
<dbReference type="AlphaFoldDB" id="A0A2R5FB13"/>
<dbReference type="Gene3D" id="1.10.530.10">
    <property type="match status" value="1"/>
</dbReference>
<dbReference type="PANTHER" id="PTHR37423:SF2">
    <property type="entry name" value="MEMBRANE-BOUND LYTIC MUREIN TRANSGLYCOSYLASE C"/>
    <property type="match status" value="1"/>
</dbReference>
<protein>
    <recommendedName>
        <fullName evidence="2">Transglycosylase SLT domain-containing protein</fullName>
    </recommendedName>
</protein>
<dbReference type="InterPro" id="IPR023346">
    <property type="entry name" value="Lysozyme-like_dom_sf"/>
</dbReference>
<dbReference type="PANTHER" id="PTHR37423">
    <property type="entry name" value="SOLUBLE LYTIC MUREIN TRANSGLYCOSYLASE-RELATED"/>
    <property type="match status" value="1"/>
</dbReference>
<dbReference type="RefSeq" id="WP_109016380.1">
    <property type="nucleotide sequence ID" value="NZ_BDOQ01000017.1"/>
</dbReference>
<accession>A0A2R5FB13</accession>
<dbReference type="SUPFAM" id="SSF81901">
    <property type="entry name" value="HCP-like"/>
    <property type="match status" value="1"/>
</dbReference>
<dbReference type="SUPFAM" id="SSF53955">
    <property type="entry name" value="Lysozyme-like"/>
    <property type="match status" value="1"/>
</dbReference>
<dbReference type="CDD" id="cd00254">
    <property type="entry name" value="LT-like"/>
    <property type="match status" value="1"/>
</dbReference>
<dbReference type="Gene3D" id="1.25.40.10">
    <property type="entry name" value="Tetratricopeptide repeat domain"/>
    <property type="match status" value="1"/>
</dbReference>
<proteinExistence type="inferred from homology"/>
<dbReference type="EMBL" id="BDOQ01000017">
    <property type="protein sequence ID" value="GBG15215.1"/>
    <property type="molecule type" value="Genomic_DNA"/>
</dbReference>
<gene>
    <name evidence="3" type="ORF">NMK_2818</name>
</gene>
<comment type="similarity">
    <text evidence="1">Belongs to the transglycosylase Slt family.</text>
</comment>
<reference evidence="3 4" key="1">
    <citation type="journal article" date="2018" name="Environ. Microbiol.">
        <title>Isolation and genomic characterization of Novimethylophilus kurashikiensis gen. nov. sp. nov., a new lanthanide-dependent methylotrophic species of Methylophilaceae.</title>
        <authorList>
            <person name="Lv H."/>
            <person name="Sahin N."/>
            <person name="Tani A."/>
        </authorList>
    </citation>
    <scope>NUCLEOTIDE SEQUENCE [LARGE SCALE GENOMIC DNA]</scope>
    <source>
        <strain evidence="3 4">La2-4</strain>
    </source>
</reference>
<dbReference type="OrthoDB" id="9815002at2"/>
<sequence>MNMRSLLVSLGYVATINSATTGLAIADTPIPDEPPKIHALLYMAERYEAGAEDPENVWQAAVNYCEASRLGSIEAQYRLGMLYAFGKGVPANKALAAAMFSMAANQGHAEAQNMLETINLTSSELPACVTSEALPERPPKVVYERDLAMTNIERHVASLPDNKRWIIDLVDTLAMWYSVDPKLVLAIIAVESNFETKAQSPKAAMGLMQLIPETAERFNIKNAFDAAQNIKGGIRYLRWLLSYYRGNVALVAAAYNAGEKAVDRYKGVPPYPETKNYVKRVMELYQHQSHPYDEKFTLPSPVITRAG</sequence>
<evidence type="ECO:0000313" key="3">
    <source>
        <dbReference type="EMBL" id="GBG15215.1"/>
    </source>
</evidence>
<keyword evidence="4" id="KW-1185">Reference proteome</keyword>
<dbReference type="InterPro" id="IPR008258">
    <property type="entry name" value="Transglycosylase_SLT_dom_1"/>
</dbReference>
<dbReference type="InterPro" id="IPR006597">
    <property type="entry name" value="Sel1-like"/>
</dbReference>
<dbReference type="Proteomes" id="UP000245081">
    <property type="component" value="Unassembled WGS sequence"/>
</dbReference>
<name>A0A2R5FB13_9PROT</name>
<evidence type="ECO:0000256" key="1">
    <source>
        <dbReference type="ARBA" id="ARBA00007734"/>
    </source>
</evidence>
<evidence type="ECO:0000313" key="4">
    <source>
        <dbReference type="Proteomes" id="UP000245081"/>
    </source>
</evidence>
<organism evidence="3 4">
    <name type="scientific">Novimethylophilus kurashikiensis</name>
    <dbReference type="NCBI Taxonomy" id="1825523"/>
    <lineage>
        <taxon>Bacteria</taxon>
        <taxon>Pseudomonadati</taxon>
        <taxon>Pseudomonadota</taxon>
        <taxon>Betaproteobacteria</taxon>
        <taxon>Nitrosomonadales</taxon>
        <taxon>Methylophilaceae</taxon>
        <taxon>Novimethylophilus</taxon>
    </lineage>
</organism>
<dbReference type="SMART" id="SM00671">
    <property type="entry name" value="SEL1"/>
    <property type="match status" value="2"/>
</dbReference>
<dbReference type="Pfam" id="PF08238">
    <property type="entry name" value="Sel1"/>
    <property type="match status" value="1"/>
</dbReference>